<gene>
    <name evidence="3" type="ORF">GBAR_LOCUS27344</name>
</gene>
<dbReference type="Proteomes" id="UP001174909">
    <property type="component" value="Unassembled WGS sequence"/>
</dbReference>
<feature type="domain" description="Fibronectin type-III" evidence="2">
    <location>
        <begin position="199"/>
        <end position="290"/>
    </location>
</feature>
<reference evidence="3" key="1">
    <citation type="submission" date="2023-03" db="EMBL/GenBank/DDBJ databases">
        <authorList>
            <person name="Steffen K."/>
            <person name="Cardenas P."/>
        </authorList>
    </citation>
    <scope>NUCLEOTIDE SEQUENCE</scope>
</reference>
<feature type="domain" description="Fibronectin type-III" evidence="2">
    <location>
        <begin position="100"/>
        <end position="197"/>
    </location>
</feature>
<dbReference type="SMART" id="SM00060">
    <property type="entry name" value="FN3"/>
    <property type="match status" value="3"/>
</dbReference>
<dbReference type="SUPFAM" id="SSF49265">
    <property type="entry name" value="Fibronectin type III"/>
    <property type="match status" value="2"/>
</dbReference>
<dbReference type="PROSITE" id="PS50853">
    <property type="entry name" value="FN3"/>
    <property type="match status" value="3"/>
</dbReference>
<proteinExistence type="predicted"/>
<dbReference type="CDD" id="cd00063">
    <property type="entry name" value="FN3"/>
    <property type="match status" value="3"/>
</dbReference>
<accession>A0AA35TL36</accession>
<dbReference type="InterPro" id="IPR036116">
    <property type="entry name" value="FN3_sf"/>
</dbReference>
<dbReference type="InterPro" id="IPR003961">
    <property type="entry name" value="FN3_dom"/>
</dbReference>
<evidence type="ECO:0000313" key="3">
    <source>
        <dbReference type="EMBL" id="CAI8049669.1"/>
    </source>
</evidence>
<comment type="caution">
    <text evidence="3">The sequence shown here is derived from an EMBL/GenBank/DDBJ whole genome shotgun (WGS) entry which is preliminary data.</text>
</comment>
<dbReference type="InterPro" id="IPR013783">
    <property type="entry name" value="Ig-like_fold"/>
</dbReference>
<feature type="non-terminal residue" evidence="3">
    <location>
        <position position="1"/>
    </location>
</feature>
<evidence type="ECO:0000256" key="1">
    <source>
        <dbReference type="ARBA" id="ARBA00022737"/>
    </source>
</evidence>
<keyword evidence="4" id="KW-1185">Reference proteome</keyword>
<dbReference type="PANTHER" id="PTHR46708">
    <property type="entry name" value="TENASCIN"/>
    <property type="match status" value="1"/>
</dbReference>
<dbReference type="EMBL" id="CASHTH010003808">
    <property type="protein sequence ID" value="CAI8049669.1"/>
    <property type="molecule type" value="Genomic_DNA"/>
</dbReference>
<protein>
    <submittedName>
        <fullName evidence="3">Fibronectin</fullName>
    </submittedName>
</protein>
<keyword evidence="1" id="KW-0677">Repeat</keyword>
<organism evidence="3 4">
    <name type="scientific">Geodia barretti</name>
    <name type="common">Barrett's horny sponge</name>
    <dbReference type="NCBI Taxonomy" id="519541"/>
    <lineage>
        <taxon>Eukaryota</taxon>
        <taxon>Metazoa</taxon>
        <taxon>Porifera</taxon>
        <taxon>Demospongiae</taxon>
        <taxon>Heteroscleromorpha</taxon>
        <taxon>Tetractinellida</taxon>
        <taxon>Astrophorina</taxon>
        <taxon>Geodiidae</taxon>
        <taxon>Geodia</taxon>
    </lineage>
</organism>
<dbReference type="Pfam" id="PF00041">
    <property type="entry name" value="fn3"/>
    <property type="match status" value="3"/>
</dbReference>
<dbReference type="PANTHER" id="PTHR46708:SF2">
    <property type="entry name" value="FIBRONECTIN TYPE-III DOMAIN-CONTAINING PROTEIN"/>
    <property type="match status" value="1"/>
</dbReference>
<evidence type="ECO:0000259" key="2">
    <source>
        <dbReference type="PROSITE" id="PS50853"/>
    </source>
</evidence>
<evidence type="ECO:0000313" key="4">
    <source>
        <dbReference type="Proteomes" id="UP001174909"/>
    </source>
</evidence>
<name>A0AA35TL36_GEOBA</name>
<sequence length="328" mass="34465">LGPSPPSNVRVSQNGLNSLLVTWTPSQGPNVNGYTIYYHQIDGGLSGSVTDAETDTSVVITGLASGANFSISVSADSSILSSSRSRGPDITIQYEKVAYPVENFEVISVSETSLTFSWSQPSTAAHLTTGYNLTCVPLLTGIPVPQPLPLLAPTLTSATRSGLFSGVPYNCSISTISDRGSSLPANLYITTNESAPSGSPEMLGTVPGEREVEFSWSPPPVTERNGVITSYTLSCSPSPSSLPHSPTSQSGPHTVAGFSPNTHYSCSLVASNTRGSGPPANTSFNTQPDYSFFQLRLGKVPTSCSEEISSERSLKLEHITAAVVKELK</sequence>
<feature type="domain" description="Fibronectin type-III" evidence="2">
    <location>
        <begin position="5"/>
        <end position="95"/>
    </location>
</feature>
<dbReference type="InterPro" id="IPR050991">
    <property type="entry name" value="ECM_Regulatory_Proteins"/>
</dbReference>
<dbReference type="AlphaFoldDB" id="A0AA35TL36"/>
<dbReference type="Gene3D" id="2.60.40.10">
    <property type="entry name" value="Immunoglobulins"/>
    <property type="match status" value="3"/>
</dbReference>